<gene>
    <name evidence="1" type="ORF">S01H1_46279</name>
</gene>
<proteinExistence type="predicted"/>
<name>X0ULZ1_9ZZZZ</name>
<feature type="non-terminal residue" evidence="1">
    <location>
        <position position="1"/>
    </location>
</feature>
<dbReference type="EMBL" id="BARS01029629">
    <property type="protein sequence ID" value="GAG06670.1"/>
    <property type="molecule type" value="Genomic_DNA"/>
</dbReference>
<protein>
    <submittedName>
        <fullName evidence="1">Uncharacterized protein</fullName>
    </submittedName>
</protein>
<organism evidence="1">
    <name type="scientific">marine sediment metagenome</name>
    <dbReference type="NCBI Taxonomy" id="412755"/>
    <lineage>
        <taxon>unclassified sequences</taxon>
        <taxon>metagenomes</taxon>
        <taxon>ecological metagenomes</taxon>
    </lineage>
</organism>
<dbReference type="AlphaFoldDB" id="X0ULZ1"/>
<feature type="non-terminal residue" evidence="1">
    <location>
        <position position="263"/>
    </location>
</feature>
<evidence type="ECO:0000313" key="1">
    <source>
        <dbReference type="EMBL" id="GAG06670.1"/>
    </source>
</evidence>
<comment type="caution">
    <text evidence="1">The sequence shown here is derived from an EMBL/GenBank/DDBJ whole genome shotgun (WGS) entry which is preliminary data.</text>
</comment>
<sequence length="263" mass="28915">VYIDTSAYTRVPRRGVSNGCLIGNGGANAPQKFWLFRPSGDNWDLIRSGSDLKNSLTDWFTQRYAEQVLCFNTGASENGNVEITDEIPIPPCNGKNTNFFVSADPVVSIDDVRLVVNGTEYDLPAGGYDYDATVVDGEYTGEIVLNEAPQRRSKIYVDYTMDALSAAFRDIVSDDVALVMLAGETDIDNLRRLVNHLDLACASWRFRIGVGMLEQGQDLTGDYLEYPSLLASENMILVSHNSEDDAAAGFAGYVSSLKPWQDP</sequence>
<reference evidence="1" key="1">
    <citation type="journal article" date="2014" name="Front. Microbiol.">
        <title>High frequency of phylogenetically diverse reductive dehalogenase-homologous genes in deep subseafloor sedimentary metagenomes.</title>
        <authorList>
            <person name="Kawai M."/>
            <person name="Futagami T."/>
            <person name="Toyoda A."/>
            <person name="Takaki Y."/>
            <person name="Nishi S."/>
            <person name="Hori S."/>
            <person name="Arai W."/>
            <person name="Tsubouchi T."/>
            <person name="Morono Y."/>
            <person name="Uchiyama I."/>
            <person name="Ito T."/>
            <person name="Fujiyama A."/>
            <person name="Inagaki F."/>
            <person name="Takami H."/>
        </authorList>
    </citation>
    <scope>NUCLEOTIDE SEQUENCE</scope>
    <source>
        <strain evidence="1">Expedition CK06-06</strain>
    </source>
</reference>
<accession>X0ULZ1</accession>